<dbReference type="GeneID" id="26739128"/>
<dbReference type="KEGG" id="mfi:DSM1535_2133"/>
<reference evidence="2 5" key="1">
    <citation type="submission" date="2013-12" db="EMBL/GenBank/DDBJ databases">
        <title>The complete genome sequence of Methanobacterium sp. BRM9.</title>
        <authorList>
            <consortium name="Pastoral Greenhouse Gas Research Consortium"/>
            <person name="Kelly W.J."/>
            <person name="Leahy S.C."/>
            <person name="Perry R."/>
            <person name="Li D."/>
            <person name="Altermann E."/>
            <person name="Lambie S.C."/>
            <person name="Attwood G.T."/>
        </authorList>
    </citation>
    <scope>NUCLEOTIDE SEQUENCE [LARGE SCALE GENOMIC DNA]</scope>
    <source>
        <strain evidence="2 5">BRM9</strain>
    </source>
</reference>
<dbReference type="Proteomes" id="UP000029661">
    <property type="component" value="Chromosome"/>
</dbReference>
<evidence type="ECO:0000313" key="4">
    <source>
        <dbReference type="EMBL" id="MBF4474651.1"/>
    </source>
</evidence>
<protein>
    <submittedName>
        <fullName evidence="2">AbrB family transcriptional regulator</fullName>
    </submittedName>
    <submittedName>
        <fullName evidence="4">AbrB/MazE/SpoVT family DNA-binding domain-containing protein</fullName>
    </submittedName>
</protein>
<dbReference type="KEGG" id="mfc:BRM9_1433"/>
<reference evidence="3" key="2">
    <citation type="submission" date="2014-08" db="EMBL/GenBank/DDBJ databases">
        <authorList>
            <person name="Wibberg D."/>
        </authorList>
    </citation>
    <scope>NUCLEOTIDE SEQUENCE</scope>
</reference>
<evidence type="ECO:0000313" key="2">
    <source>
        <dbReference type="EMBL" id="AIS32247.1"/>
    </source>
</evidence>
<dbReference type="InterPro" id="IPR007159">
    <property type="entry name" value="SpoVT-AbrB_dom"/>
</dbReference>
<evidence type="ECO:0000259" key="1">
    <source>
        <dbReference type="SMART" id="SM00966"/>
    </source>
</evidence>
<organism evidence="2 5">
    <name type="scientific">Methanobacterium formicicum</name>
    <dbReference type="NCBI Taxonomy" id="2162"/>
    <lineage>
        <taxon>Archaea</taxon>
        <taxon>Methanobacteriati</taxon>
        <taxon>Methanobacteriota</taxon>
        <taxon>Methanomada group</taxon>
        <taxon>Methanobacteria</taxon>
        <taxon>Methanobacteriales</taxon>
        <taxon>Methanobacteriaceae</taxon>
        <taxon>Methanobacterium</taxon>
    </lineage>
</organism>
<dbReference type="EMBL" id="CP006933">
    <property type="protein sequence ID" value="AIS32247.1"/>
    <property type="molecule type" value="Genomic_DNA"/>
</dbReference>
<proteinExistence type="predicted"/>
<dbReference type="SUPFAM" id="SSF89447">
    <property type="entry name" value="AbrB/MazE/MraZ-like"/>
    <property type="match status" value="1"/>
</dbReference>
<dbReference type="OrthoDB" id="67352at2157"/>
<dbReference type="EMBL" id="LN515531">
    <property type="protein sequence ID" value="CEA14455.1"/>
    <property type="molecule type" value="Genomic_DNA"/>
</dbReference>
<dbReference type="Proteomes" id="UP000606900">
    <property type="component" value="Unassembled WGS sequence"/>
</dbReference>
<gene>
    <name evidence="2" type="ORF">BRM9_1433</name>
    <name evidence="3" type="ORF">DSM1535_2133</name>
    <name evidence="4" type="ORF">ISP06_04145</name>
</gene>
<dbReference type="GO" id="GO:0003677">
    <property type="term" value="F:DNA binding"/>
    <property type="evidence" value="ECO:0007669"/>
    <property type="project" value="UniProtKB-KW"/>
</dbReference>
<sequence>MTETKISKGFQTVVPAEIRKKFKVGPGDVLEWIPTENGVELKFRKKVIIEDILGMVEGPETDAVKLKKKAQRGEKI</sequence>
<dbReference type="Gene3D" id="2.10.260.10">
    <property type="match status" value="1"/>
</dbReference>
<dbReference type="SMART" id="SM00966">
    <property type="entry name" value="SpoVT_AbrB"/>
    <property type="match status" value="1"/>
</dbReference>
<feature type="domain" description="SpoVT-AbrB" evidence="1">
    <location>
        <begin position="4"/>
        <end position="50"/>
    </location>
</feature>
<dbReference type="PATRIC" id="fig|2162.9.peg.2199"/>
<name>A0A089ZDX2_METFO</name>
<keyword evidence="4" id="KW-0238">DNA-binding</keyword>
<reference evidence="4" key="3">
    <citation type="submission" date="2020-10" db="EMBL/GenBank/DDBJ databases">
        <title>Dehalococcoides mccartyi of a TCE/Cr reducing biochatode.</title>
        <authorList>
            <person name="Matturro B."/>
        </authorList>
    </citation>
    <scope>NUCLEOTIDE SEQUENCE</scope>
    <source>
        <strain evidence="4">Bin2</strain>
    </source>
</reference>
<dbReference type="EMBL" id="JADIIL010000016">
    <property type="protein sequence ID" value="MBF4474651.1"/>
    <property type="molecule type" value="Genomic_DNA"/>
</dbReference>
<dbReference type="AlphaFoldDB" id="A0A089ZDX2"/>
<dbReference type="InterPro" id="IPR037914">
    <property type="entry name" value="SpoVT-AbrB_sf"/>
</dbReference>
<evidence type="ECO:0000313" key="3">
    <source>
        <dbReference type="EMBL" id="CEA14455.1"/>
    </source>
</evidence>
<dbReference type="NCBIfam" id="TIGR01439">
    <property type="entry name" value="lp_hng_hel_AbrB"/>
    <property type="match status" value="1"/>
</dbReference>
<dbReference type="STRING" id="2162.BRM9_1433"/>
<evidence type="ECO:0000313" key="5">
    <source>
        <dbReference type="Proteomes" id="UP000029661"/>
    </source>
</evidence>
<dbReference type="RefSeq" id="WP_048073484.1">
    <property type="nucleotide sequence ID" value="NZ_CALCVY010000281.1"/>
</dbReference>
<accession>A0A089ZDX2</accession>